<evidence type="ECO:0000256" key="2">
    <source>
        <dbReference type="ARBA" id="ARBA00023054"/>
    </source>
</evidence>
<dbReference type="Pfam" id="PF25973">
    <property type="entry name" value="BSH_CzcB"/>
    <property type="match status" value="1"/>
</dbReference>
<comment type="caution">
    <text evidence="6">The sequence shown here is derived from an EMBL/GenBank/DDBJ whole genome shotgun (WGS) entry which is preliminary data.</text>
</comment>
<dbReference type="OrthoDB" id="9784484at2"/>
<feature type="domain" description="CzcB-like barrel-sandwich hybrid" evidence="4">
    <location>
        <begin position="61"/>
        <end position="152"/>
    </location>
</feature>
<dbReference type="InterPro" id="IPR058636">
    <property type="entry name" value="Beta-barrel_YknX"/>
</dbReference>
<dbReference type="RefSeq" id="WP_135761858.1">
    <property type="nucleotide sequence ID" value="NZ_RQHW01000078.1"/>
</dbReference>
<keyword evidence="7" id="KW-1185">Reference proteome</keyword>
<dbReference type="PANTHER" id="PTHR32347:SF14">
    <property type="entry name" value="EFFLUX SYSTEM COMPONENT YKNX-RELATED"/>
    <property type="match status" value="1"/>
</dbReference>
<evidence type="ECO:0000259" key="4">
    <source>
        <dbReference type="Pfam" id="PF25973"/>
    </source>
</evidence>
<protein>
    <submittedName>
        <fullName evidence="6">HlyD family efflux transporter periplasmic adaptor subunit</fullName>
    </submittedName>
</protein>
<organism evidence="6 7">
    <name type="scientific">Leptospira idonii</name>
    <dbReference type="NCBI Taxonomy" id="1193500"/>
    <lineage>
        <taxon>Bacteria</taxon>
        <taxon>Pseudomonadati</taxon>
        <taxon>Spirochaetota</taxon>
        <taxon>Spirochaetia</taxon>
        <taxon>Leptospirales</taxon>
        <taxon>Leptospiraceae</taxon>
        <taxon>Leptospira</taxon>
    </lineage>
</organism>
<keyword evidence="2" id="KW-0175">Coiled coil</keyword>
<feature type="domain" description="YknX-like beta-barrel" evidence="5">
    <location>
        <begin position="154"/>
        <end position="227"/>
    </location>
</feature>
<reference evidence="6" key="1">
    <citation type="journal article" date="2019" name="PLoS Negl. Trop. Dis.">
        <title>Revisiting the worldwide diversity of Leptospira species in the environment.</title>
        <authorList>
            <person name="Vincent A.T."/>
            <person name="Schiettekatte O."/>
            <person name="Bourhy P."/>
            <person name="Veyrier F.J."/>
            <person name="Picardeau M."/>
        </authorList>
    </citation>
    <scope>NUCLEOTIDE SEQUENCE [LARGE SCALE GENOMIC DNA]</scope>
    <source>
        <strain evidence="6">201300427</strain>
    </source>
</reference>
<evidence type="ECO:0000313" key="7">
    <source>
        <dbReference type="Proteomes" id="UP000298058"/>
    </source>
</evidence>
<feature type="region of interest" description="Disordered" evidence="3">
    <location>
        <begin position="299"/>
        <end position="319"/>
    </location>
</feature>
<sequence>MNKKWILAATALLVLLSGGYYYFFAGSKKEKFVYQQLNVKRGNLNVFVRATGSVQPKNRLEIKPPIAGRIESVLVEEGNVVSKGKMLAWMSSTERAALLDAARAKGANELKEWEDLYKPTPVLAPLRGLVIANNIRPGQTVTQQDILYVLSDSLIVQAKVDETDLSRIKKGQKAMLTIDSFPGEAIRGEVSHIAYEAVTENNVTVYTVDINPLSHPEFLRSGMSSTVDFIFAEEKDVLVVPNESVFQENGKNFVWVKKGKDSEKYVPQEVTLGISDDSYTHLKSGLEEGEVFYLKKQIQKQKPAANSGGPFSTPRIPRR</sequence>
<accession>A0A4R9LVT5</accession>
<dbReference type="Gene3D" id="2.40.420.20">
    <property type="match status" value="1"/>
</dbReference>
<dbReference type="PANTHER" id="PTHR32347">
    <property type="entry name" value="EFFLUX SYSTEM COMPONENT YKNX-RELATED"/>
    <property type="match status" value="1"/>
</dbReference>
<evidence type="ECO:0000313" key="6">
    <source>
        <dbReference type="EMBL" id="TGN17304.1"/>
    </source>
</evidence>
<dbReference type="AlphaFoldDB" id="A0A4R9LVT5"/>
<dbReference type="InterPro" id="IPR050465">
    <property type="entry name" value="UPF0194_transport"/>
</dbReference>
<evidence type="ECO:0000256" key="3">
    <source>
        <dbReference type="SAM" id="MobiDB-lite"/>
    </source>
</evidence>
<name>A0A4R9LVT5_9LEPT</name>
<dbReference type="Gene3D" id="2.40.30.170">
    <property type="match status" value="1"/>
</dbReference>
<proteinExistence type="predicted"/>
<gene>
    <name evidence="6" type="ORF">EHS15_17345</name>
</gene>
<dbReference type="SUPFAM" id="SSF111369">
    <property type="entry name" value="HlyD-like secretion proteins"/>
    <property type="match status" value="1"/>
</dbReference>
<dbReference type="Pfam" id="PF25990">
    <property type="entry name" value="Beta-barrel_YknX"/>
    <property type="match status" value="1"/>
</dbReference>
<dbReference type="Proteomes" id="UP000298058">
    <property type="component" value="Unassembled WGS sequence"/>
</dbReference>
<dbReference type="InterPro" id="IPR058647">
    <property type="entry name" value="BSH_CzcB-like"/>
</dbReference>
<dbReference type="EMBL" id="RQHW01000078">
    <property type="protein sequence ID" value="TGN17304.1"/>
    <property type="molecule type" value="Genomic_DNA"/>
</dbReference>
<evidence type="ECO:0000256" key="1">
    <source>
        <dbReference type="ARBA" id="ARBA00004196"/>
    </source>
</evidence>
<dbReference type="Gene3D" id="2.40.50.100">
    <property type="match status" value="1"/>
</dbReference>
<evidence type="ECO:0000259" key="5">
    <source>
        <dbReference type="Pfam" id="PF25990"/>
    </source>
</evidence>
<comment type="subcellular location">
    <subcellularLocation>
        <location evidence="1">Cell envelope</location>
    </subcellularLocation>
</comment>
<dbReference type="GO" id="GO:0030313">
    <property type="term" value="C:cell envelope"/>
    <property type="evidence" value="ECO:0007669"/>
    <property type="project" value="UniProtKB-SubCell"/>
</dbReference>